<evidence type="ECO:0000259" key="3">
    <source>
        <dbReference type="PROSITE" id="PS51459"/>
    </source>
</evidence>
<evidence type="ECO:0000256" key="1">
    <source>
        <dbReference type="PIRSR" id="PIRSR640198-1"/>
    </source>
</evidence>
<dbReference type="EMBL" id="CP002810">
    <property type="protein sequence ID" value="AEG43666.1"/>
    <property type="molecule type" value="Genomic_DNA"/>
</dbReference>
<proteinExistence type="predicted"/>
<sequence>MASETVGTWPAFGIESLRWSSPDLEYGPRTARSRERGPYESAVPARIADATVTLDSTTMALVAEASAEIARLDGEFLGMATSFASLLLRTEAASSSQIENLTSSPKSIALAELGRRGRANADEIVANVSAMTEALQLADRLDSDAILAMHRVLMREHMPQVAGRWREQPVWIGGSARSPHGADYVAPRAELVPAAMQDLAGFMARDDVPALAQAAITHAQFENIHPFPDGNGRTGRALLHAQLRHARLVRQTIVPVSAGLLADTGRYFEALARYRAGEVASIVVRVCEAVFPALENSRRLIDDVREARARWDDVIRARRGAAAWGLADLVMTRPVVDSRFVAERLGVTPLNAQRAIDRLVEDGVIVQIGRGTRDRVWQAPEIIQAMEDFAERAHHRVF</sequence>
<dbReference type="Pfam" id="PF13784">
    <property type="entry name" value="Fic_N"/>
    <property type="match status" value="1"/>
</dbReference>
<dbReference type="eggNOG" id="COG3177">
    <property type="taxonomic scope" value="Bacteria"/>
</dbReference>
<dbReference type="STRING" id="743718.Isova_0882"/>
<protein>
    <submittedName>
        <fullName evidence="4">Filamentation induced by cAMP protein Fic</fullName>
    </submittedName>
</protein>
<dbReference type="InterPro" id="IPR025758">
    <property type="entry name" value="Fic/DOC_N"/>
</dbReference>
<reference evidence="4 5" key="1">
    <citation type="submission" date="2011-05" db="EMBL/GenBank/DDBJ databases">
        <title>Complete sequence of Isoptericola variabilis 225.</title>
        <authorList>
            <consortium name="US DOE Joint Genome Institute"/>
            <person name="Lucas S."/>
            <person name="Han J."/>
            <person name="Lapidus A."/>
            <person name="Cheng J.-F."/>
            <person name="Goodwin L."/>
            <person name="Pitluck S."/>
            <person name="Peters L."/>
            <person name="Mikhailova N."/>
            <person name="Zeytun A."/>
            <person name="Han C."/>
            <person name="Tapia R."/>
            <person name="Land M."/>
            <person name="Hauser L."/>
            <person name="Kyrpides N."/>
            <person name="Ivanova N."/>
            <person name="Pagani I."/>
            <person name="Siebers A."/>
            <person name="Allgaier M."/>
            <person name="Thelen M."/>
            <person name="Hugenholtz P."/>
            <person name="Gladden J."/>
            <person name="Woyke T."/>
        </authorList>
    </citation>
    <scope>NUCLEOTIDE SEQUENCE [LARGE SCALE GENOMIC DNA]</scope>
    <source>
        <strain evidence="5">225</strain>
    </source>
</reference>
<dbReference type="HOGENOM" id="CLU_047250_1_0_11"/>
<keyword evidence="2" id="KW-0547">Nucleotide-binding</keyword>
<keyword evidence="2" id="KW-0067">ATP-binding</keyword>
<gene>
    <name evidence="4" type="ordered locus">Isova_0882</name>
</gene>
<feature type="domain" description="Fido" evidence="3">
    <location>
        <begin position="141"/>
        <end position="288"/>
    </location>
</feature>
<name>F6FPF3_ISOV2</name>
<dbReference type="Pfam" id="PF02661">
    <property type="entry name" value="Fic"/>
    <property type="match status" value="1"/>
</dbReference>
<dbReference type="Proteomes" id="UP000009236">
    <property type="component" value="Chromosome"/>
</dbReference>
<dbReference type="PROSITE" id="PS51459">
    <property type="entry name" value="FIDO"/>
    <property type="match status" value="1"/>
</dbReference>
<dbReference type="InterPro" id="IPR036388">
    <property type="entry name" value="WH-like_DNA-bd_sf"/>
</dbReference>
<accession>F6FPF3</accession>
<keyword evidence="5" id="KW-1185">Reference proteome</keyword>
<evidence type="ECO:0000313" key="4">
    <source>
        <dbReference type="EMBL" id="AEG43666.1"/>
    </source>
</evidence>
<evidence type="ECO:0000313" key="5">
    <source>
        <dbReference type="Proteomes" id="UP000009236"/>
    </source>
</evidence>
<dbReference type="InterPro" id="IPR040198">
    <property type="entry name" value="Fido_containing"/>
</dbReference>
<dbReference type="PANTHER" id="PTHR13504:SF38">
    <property type="entry name" value="FIDO DOMAIN-CONTAINING PROTEIN"/>
    <property type="match status" value="1"/>
</dbReference>
<dbReference type="AlphaFoldDB" id="F6FPF3"/>
<organism evidence="5">
    <name type="scientific">Isoptericola variabilis (strain 225)</name>
    <dbReference type="NCBI Taxonomy" id="743718"/>
    <lineage>
        <taxon>Bacteria</taxon>
        <taxon>Bacillati</taxon>
        <taxon>Actinomycetota</taxon>
        <taxon>Actinomycetes</taxon>
        <taxon>Micrococcales</taxon>
        <taxon>Promicromonosporaceae</taxon>
        <taxon>Isoptericola</taxon>
    </lineage>
</organism>
<dbReference type="GO" id="GO:0005524">
    <property type="term" value="F:ATP binding"/>
    <property type="evidence" value="ECO:0007669"/>
    <property type="project" value="UniProtKB-KW"/>
</dbReference>
<dbReference type="Gene3D" id="1.10.3290.10">
    <property type="entry name" value="Fido-like domain"/>
    <property type="match status" value="1"/>
</dbReference>
<feature type="active site" evidence="1">
    <location>
        <position position="225"/>
    </location>
</feature>
<evidence type="ECO:0000256" key="2">
    <source>
        <dbReference type="PIRSR" id="PIRSR640198-2"/>
    </source>
</evidence>
<dbReference type="SUPFAM" id="SSF140931">
    <property type="entry name" value="Fic-like"/>
    <property type="match status" value="1"/>
</dbReference>
<dbReference type="Gene3D" id="1.10.10.10">
    <property type="entry name" value="Winged helix-like DNA-binding domain superfamily/Winged helix DNA-binding domain"/>
    <property type="match status" value="1"/>
</dbReference>
<dbReference type="KEGG" id="iva:Isova_0882"/>
<dbReference type="InterPro" id="IPR036597">
    <property type="entry name" value="Fido-like_dom_sf"/>
</dbReference>
<dbReference type="PANTHER" id="PTHR13504">
    <property type="entry name" value="FIDO DOMAIN-CONTAINING PROTEIN DDB_G0283145"/>
    <property type="match status" value="1"/>
</dbReference>
<feature type="binding site" evidence="2">
    <location>
        <begin position="229"/>
        <end position="236"/>
    </location>
    <ligand>
        <name>ATP</name>
        <dbReference type="ChEBI" id="CHEBI:30616"/>
    </ligand>
</feature>
<dbReference type="InterPro" id="IPR003812">
    <property type="entry name" value="Fido"/>
</dbReference>